<dbReference type="InterPro" id="IPR052781">
    <property type="entry name" value="Cys_protease_inhibitor_I42"/>
</dbReference>
<dbReference type="HOGENOM" id="CLU_102057_1_0_6"/>
<reference evidence="4 5" key="1">
    <citation type="journal article" date="2013" name="Genome Announc.">
        <title>Draft Genome of the Nitrogen-Fixing Bacterium Pseudomonas stutzeri Strain KOS6 Isolated from Industrial Hydrocarbon Sludge.</title>
        <authorList>
            <person name="Grigoryeva T.V."/>
            <person name="Laikov A.V."/>
            <person name="Naumova R.P."/>
            <person name="Manolov A.I."/>
            <person name="Larin A.K."/>
            <person name="Karpova I.Y."/>
            <person name="Semashko T.A."/>
            <person name="Alexeev D.G."/>
            <person name="Kostryukova E.S."/>
            <person name="Muller R."/>
            <person name="Govorun V.M."/>
        </authorList>
    </citation>
    <scope>NUCLEOTIDE SEQUENCE [LARGE SCALE GENOMIC DNA]</scope>
    <source>
        <strain evidence="4 5">KOS6</strain>
    </source>
</reference>
<organism evidence="4 5">
    <name type="scientific">Stutzerimonas stutzeri KOS6</name>
    <dbReference type="NCBI Taxonomy" id="1218352"/>
    <lineage>
        <taxon>Bacteria</taxon>
        <taxon>Pseudomonadati</taxon>
        <taxon>Pseudomonadota</taxon>
        <taxon>Gammaproteobacteria</taxon>
        <taxon>Pseudomonadales</taxon>
        <taxon>Pseudomonadaceae</taxon>
        <taxon>Stutzerimonas</taxon>
    </lineage>
</organism>
<proteinExistence type="predicted"/>
<evidence type="ECO:0000256" key="2">
    <source>
        <dbReference type="ARBA" id="ARBA00022704"/>
    </source>
</evidence>
<dbReference type="PANTHER" id="PTHR36530:SF1">
    <property type="entry name" value="AMOEBIASIN-1"/>
    <property type="match status" value="1"/>
</dbReference>
<protein>
    <submittedName>
        <fullName evidence="4">Peptidase inhibitor I42</fullName>
    </submittedName>
</protein>
<dbReference type="RefSeq" id="WP_003293573.1">
    <property type="nucleotide sequence ID" value="NZ_KK020677.1"/>
</dbReference>
<evidence type="ECO:0000259" key="3">
    <source>
        <dbReference type="Pfam" id="PF09394"/>
    </source>
</evidence>
<dbReference type="InterPro" id="IPR036331">
    <property type="entry name" value="Chagasin-like_sf"/>
</dbReference>
<dbReference type="AlphaFoldDB" id="A0A061JM70"/>
<dbReference type="PANTHER" id="PTHR36530">
    <property type="entry name" value="INHIBITOR OF CYSTEINE PEPTIDASE"/>
    <property type="match status" value="1"/>
</dbReference>
<name>A0A061JM70_STUST</name>
<feature type="domain" description="Proteinase inhibitor I42 chagasin" evidence="3">
    <location>
        <begin position="42"/>
        <end position="130"/>
    </location>
</feature>
<dbReference type="PROSITE" id="PS51257">
    <property type="entry name" value="PROKAR_LIPOPROTEIN"/>
    <property type="match status" value="1"/>
</dbReference>
<dbReference type="GO" id="GO:0004869">
    <property type="term" value="F:cysteine-type endopeptidase inhibitor activity"/>
    <property type="evidence" value="ECO:0007669"/>
    <property type="project" value="UniProtKB-KW"/>
</dbReference>
<dbReference type="Proteomes" id="UP000026923">
    <property type="component" value="Unassembled WGS sequence"/>
</dbReference>
<dbReference type="eggNOG" id="COG5513">
    <property type="taxonomic scope" value="Bacteria"/>
</dbReference>
<dbReference type="InterPro" id="IPR018990">
    <property type="entry name" value="Prot_inh_I42_chagasin"/>
</dbReference>
<dbReference type="SUPFAM" id="SSF141066">
    <property type="entry name" value="ICP-like"/>
    <property type="match status" value="1"/>
</dbReference>
<sequence>MPFDIPRLLLPTSLALLAACASDDKTPSSVVLGDDRRCPQELQNGQQLIVSLPSNPATGYRWILRDAATERLRSLGPEVFSNPKGDMVGGDGLSTWRFEARQPGSGRLYLTYQRPWEAESEPAGLFDCRIEVY</sequence>
<keyword evidence="2" id="KW-0789">Thiol protease inhibitor</keyword>
<comment type="caution">
    <text evidence="4">The sequence shown here is derived from an EMBL/GenBank/DDBJ whole genome shotgun (WGS) entry which is preliminary data.</text>
</comment>
<evidence type="ECO:0000256" key="1">
    <source>
        <dbReference type="ARBA" id="ARBA00022690"/>
    </source>
</evidence>
<dbReference type="Pfam" id="PF09394">
    <property type="entry name" value="Inhibitor_I42"/>
    <property type="match status" value="1"/>
</dbReference>
<evidence type="ECO:0000313" key="5">
    <source>
        <dbReference type="Proteomes" id="UP000026923"/>
    </source>
</evidence>
<keyword evidence="1" id="KW-0646">Protease inhibitor</keyword>
<dbReference type="EMBL" id="AMCZ02000045">
    <property type="protein sequence ID" value="EWC39289.1"/>
    <property type="molecule type" value="Genomic_DNA"/>
</dbReference>
<dbReference type="Gene3D" id="2.60.40.2020">
    <property type="match status" value="1"/>
</dbReference>
<gene>
    <name evidence="4" type="ORF">B597_021140</name>
</gene>
<evidence type="ECO:0000313" key="4">
    <source>
        <dbReference type="EMBL" id="EWC39289.1"/>
    </source>
</evidence>
<dbReference type="OrthoDB" id="670336at2"/>
<accession>A0A061JM70</accession>